<dbReference type="EMBL" id="JAKKSL010000001">
    <property type="protein sequence ID" value="MCI2282277.1"/>
    <property type="molecule type" value="Genomic_DNA"/>
</dbReference>
<name>A0ABS9WWD6_9GAMM</name>
<organism evidence="1 2">
    <name type="scientific">Colwellia maritima</name>
    <dbReference type="NCBI Taxonomy" id="2912588"/>
    <lineage>
        <taxon>Bacteria</taxon>
        <taxon>Pseudomonadati</taxon>
        <taxon>Pseudomonadota</taxon>
        <taxon>Gammaproteobacteria</taxon>
        <taxon>Alteromonadales</taxon>
        <taxon>Colwelliaceae</taxon>
        <taxon>Colwellia</taxon>
    </lineage>
</organism>
<keyword evidence="1" id="KW-0449">Lipoprotein</keyword>
<sequence length="43" mass="4723">MSILLTACGSKGDLYQVNEPNSVDKTVVEDSQLSTQELKKKQP</sequence>
<dbReference type="Proteomes" id="UP001139646">
    <property type="component" value="Unassembled WGS sequence"/>
</dbReference>
<gene>
    <name evidence="1" type="ORF">L3081_01235</name>
</gene>
<reference evidence="1" key="1">
    <citation type="submission" date="2022-01" db="EMBL/GenBank/DDBJ databases">
        <title>Colwellia maritima, isolated from seawater.</title>
        <authorList>
            <person name="Kristyanto S."/>
            <person name="Jung J."/>
            <person name="Jeon C.O."/>
        </authorList>
    </citation>
    <scope>NUCLEOTIDE SEQUENCE</scope>
    <source>
        <strain evidence="1">MSW7</strain>
    </source>
</reference>
<evidence type="ECO:0000313" key="1">
    <source>
        <dbReference type="EMBL" id="MCI2282277.1"/>
    </source>
</evidence>
<accession>A0ABS9WWD6</accession>
<evidence type="ECO:0000313" key="2">
    <source>
        <dbReference type="Proteomes" id="UP001139646"/>
    </source>
</evidence>
<comment type="caution">
    <text evidence="1">The sequence shown here is derived from an EMBL/GenBank/DDBJ whole genome shotgun (WGS) entry which is preliminary data.</text>
</comment>
<protein>
    <submittedName>
        <fullName evidence="1">Lipoprotein</fullName>
    </submittedName>
</protein>
<keyword evidence="2" id="KW-1185">Reference proteome</keyword>
<proteinExistence type="predicted"/>